<organism evidence="3 4">
    <name type="scientific">Branchiostoma floridae</name>
    <name type="common">Florida lancelet</name>
    <name type="synonym">Amphioxus</name>
    <dbReference type="NCBI Taxonomy" id="7739"/>
    <lineage>
        <taxon>Eukaryota</taxon>
        <taxon>Metazoa</taxon>
        <taxon>Chordata</taxon>
        <taxon>Cephalochordata</taxon>
        <taxon>Leptocardii</taxon>
        <taxon>Amphioxiformes</taxon>
        <taxon>Branchiostomatidae</taxon>
        <taxon>Branchiostoma</taxon>
    </lineage>
</organism>
<feature type="chain" id="PRO_5039887379" evidence="2">
    <location>
        <begin position="21"/>
        <end position="128"/>
    </location>
</feature>
<sequence length="128" mass="14633">MRSLLLLMLVTIVVVSFSDAGWFAKSKKTAECRRSCIRQCNDADDDQDNDNQRPQTNGGNDGKKCRGWLSNRKCRDKQDTDVEEQQPAEIEETGEEDENCKGWIKTMFKKECRRNNAEDKKGGGKKKV</sequence>
<dbReference type="GeneID" id="118403541"/>
<keyword evidence="3" id="KW-1185">Reference proteome</keyword>
<feature type="signal peptide" evidence="2">
    <location>
        <begin position="1"/>
        <end position="20"/>
    </location>
</feature>
<gene>
    <name evidence="4" type="primary">LOC118403541</name>
</gene>
<dbReference type="AlphaFoldDB" id="A0A9J7KGQ9"/>
<protein>
    <submittedName>
        <fullName evidence="4">Uncharacterized protein LOC118403541</fullName>
    </submittedName>
</protein>
<feature type="compositionally biased region" description="Acidic residues" evidence="1">
    <location>
        <begin position="81"/>
        <end position="98"/>
    </location>
</feature>
<dbReference type="Proteomes" id="UP000001554">
    <property type="component" value="Chromosome 16"/>
</dbReference>
<evidence type="ECO:0000313" key="4">
    <source>
        <dbReference type="RefSeq" id="XP_035658168.1"/>
    </source>
</evidence>
<feature type="region of interest" description="Disordered" evidence="1">
    <location>
        <begin position="41"/>
        <end position="98"/>
    </location>
</feature>
<name>A0A9J7KGQ9_BRAFL</name>
<evidence type="ECO:0000313" key="3">
    <source>
        <dbReference type="Proteomes" id="UP000001554"/>
    </source>
</evidence>
<reference evidence="3" key="1">
    <citation type="journal article" date="2020" name="Nat. Ecol. Evol.">
        <title>Deeply conserved synteny resolves early events in vertebrate evolution.</title>
        <authorList>
            <person name="Simakov O."/>
            <person name="Marletaz F."/>
            <person name="Yue J.X."/>
            <person name="O'Connell B."/>
            <person name="Jenkins J."/>
            <person name="Brandt A."/>
            <person name="Calef R."/>
            <person name="Tung C.H."/>
            <person name="Huang T.K."/>
            <person name="Schmutz J."/>
            <person name="Satoh N."/>
            <person name="Yu J.K."/>
            <person name="Putnam N.H."/>
            <person name="Green R.E."/>
            <person name="Rokhsar D.S."/>
        </authorList>
    </citation>
    <scope>NUCLEOTIDE SEQUENCE [LARGE SCALE GENOMIC DNA]</scope>
    <source>
        <strain evidence="3">S238N-H82</strain>
    </source>
</reference>
<dbReference type="KEGG" id="bfo:118403541"/>
<reference evidence="4" key="2">
    <citation type="submission" date="2025-08" db="UniProtKB">
        <authorList>
            <consortium name="RefSeq"/>
        </authorList>
    </citation>
    <scope>IDENTIFICATION</scope>
    <source>
        <strain evidence="4">S238N-H82</strain>
        <tissue evidence="4">Testes</tissue>
    </source>
</reference>
<proteinExistence type="predicted"/>
<dbReference type="RefSeq" id="XP_035658168.1">
    <property type="nucleotide sequence ID" value="XM_035802275.1"/>
</dbReference>
<keyword evidence="2" id="KW-0732">Signal</keyword>
<evidence type="ECO:0000256" key="2">
    <source>
        <dbReference type="SAM" id="SignalP"/>
    </source>
</evidence>
<evidence type="ECO:0000256" key="1">
    <source>
        <dbReference type="SAM" id="MobiDB-lite"/>
    </source>
</evidence>
<accession>A0A9J7KGQ9</accession>